<dbReference type="SUPFAM" id="SSF160379">
    <property type="entry name" value="SP0830-like"/>
    <property type="match status" value="1"/>
</dbReference>
<dbReference type="AlphaFoldDB" id="A0A0U4C5K2"/>
<dbReference type="EMBL" id="CP011502">
    <property type="protein sequence ID" value="ALX06239.1"/>
    <property type="molecule type" value="Genomic_DNA"/>
</dbReference>
<dbReference type="InterPro" id="IPR012545">
    <property type="entry name" value="DUF1697"/>
</dbReference>
<keyword evidence="2" id="KW-1185">Reference proteome</keyword>
<reference evidence="1 2" key="1">
    <citation type="journal article" date="1991" name="Int. J. Syst. Bacteriol.">
        <title>Description of the erythromycin-producing bacterium Arthrobacter sp. strain NRRL B-3381 as Aeromicrobium erythreum gen. nov., sp. nov.</title>
        <authorList>
            <person name="Miller E.S."/>
            <person name="Woese C.R."/>
            <person name="Brenner S."/>
        </authorList>
    </citation>
    <scope>NUCLEOTIDE SEQUENCE [LARGE SCALE GENOMIC DNA]</scope>
    <source>
        <strain evidence="1 2">AR18</strain>
    </source>
</reference>
<evidence type="ECO:0000313" key="2">
    <source>
        <dbReference type="Proteomes" id="UP000067689"/>
    </source>
</evidence>
<sequence length="171" mass="19007">MRVHLLRAVNVGGATLPMAELRELAADLGASDVRTHIASGNLLCTPPTEPDVFDRALEQAIEARFGFFREVVSRSPDELRAALADHPFEVVEPKLSHVYFLLDEPTPDAVRAFEAEDWRGDDVRVLGRDLHVRYRDGVAGSRITPARVRRLLGHHGTGRNLTTVQRLIDLA</sequence>
<proteinExistence type="predicted"/>
<dbReference type="PIRSF" id="PIRSF008502">
    <property type="entry name" value="UCP008502"/>
    <property type="match status" value="1"/>
</dbReference>
<dbReference type="STRING" id="2041.AERYTH_16820"/>
<gene>
    <name evidence="1" type="ORF">AERYTH_16820</name>
</gene>
<dbReference type="PANTHER" id="PTHR36439:SF1">
    <property type="entry name" value="DUF1697 DOMAIN-CONTAINING PROTEIN"/>
    <property type="match status" value="1"/>
</dbReference>
<evidence type="ECO:0000313" key="1">
    <source>
        <dbReference type="EMBL" id="ALX06239.1"/>
    </source>
</evidence>
<dbReference type="RefSeq" id="WP_067860974.1">
    <property type="nucleotide sequence ID" value="NZ_CP011502.1"/>
</dbReference>
<dbReference type="Gene3D" id="3.30.70.1280">
    <property type="entry name" value="SP0830-like domains"/>
    <property type="match status" value="1"/>
</dbReference>
<evidence type="ECO:0008006" key="3">
    <source>
        <dbReference type="Google" id="ProtNLM"/>
    </source>
</evidence>
<dbReference type="Pfam" id="PF08002">
    <property type="entry name" value="DUF1697"/>
    <property type="match status" value="1"/>
</dbReference>
<organism evidence="1 2">
    <name type="scientific">Aeromicrobium erythreum</name>
    <dbReference type="NCBI Taxonomy" id="2041"/>
    <lineage>
        <taxon>Bacteria</taxon>
        <taxon>Bacillati</taxon>
        <taxon>Actinomycetota</taxon>
        <taxon>Actinomycetes</taxon>
        <taxon>Propionibacteriales</taxon>
        <taxon>Nocardioidaceae</taxon>
        <taxon>Aeromicrobium</taxon>
    </lineage>
</organism>
<dbReference type="Proteomes" id="UP000067689">
    <property type="component" value="Chromosome"/>
</dbReference>
<accession>A0A0U4C5K2</accession>
<dbReference type="PANTHER" id="PTHR36439">
    <property type="entry name" value="BLL4334 PROTEIN"/>
    <property type="match status" value="1"/>
</dbReference>
<dbReference type="KEGG" id="aer:AERYTH_16820"/>
<dbReference type="PATRIC" id="fig|2041.4.peg.3519"/>
<dbReference type="OrthoDB" id="9806494at2"/>
<protein>
    <recommendedName>
        <fullName evidence="3">DUF1697 domain-containing protein</fullName>
    </recommendedName>
</protein>
<name>A0A0U4C5K2_9ACTN</name>